<dbReference type="PaxDb" id="29760-VIT_18s0122g01330.t01"/>
<dbReference type="Proteomes" id="UP000009183">
    <property type="component" value="Chromosome 18"/>
</dbReference>
<protein>
    <submittedName>
        <fullName evidence="1">Uncharacterized protein</fullName>
    </submittedName>
</protein>
<accession>D7UD98</accession>
<sequence length="61" mass="7799">MRKDKWSDYILSIPLFIFFLHEIIQVGYIYFMCYSFFYQFFLYSLFYKINFYNKLNFLLKN</sequence>
<organism evidence="1 2">
    <name type="scientific">Vitis vinifera</name>
    <name type="common">Grape</name>
    <dbReference type="NCBI Taxonomy" id="29760"/>
    <lineage>
        <taxon>Eukaryota</taxon>
        <taxon>Viridiplantae</taxon>
        <taxon>Streptophyta</taxon>
        <taxon>Embryophyta</taxon>
        <taxon>Tracheophyta</taxon>
        <taxon>Spermatophyta</taxon>
        <taxon>Magnoliopsida</taxon>
        <taxon>eudicotyledons</taxon>
        <taxon>Gunneridae</taxon>
        <taxon>Pentapetalae</taxon>
        <taxon>rosids</taxon>
        <taxon>Vitales</taxon>
        <taxon>Vitaceae</taxon>
        <taxon>Viteae</taxon>
        <taxon>Vitis</taxon>
    </lineage>
</organism>
<proteinExistence type="predicted"/>
<gene>
    <name evidence="1" type="ordered locus">VIT_18s0122g01330</name>
</gene>
<dbReference type="HOGENOM" id="CLU_2927307_0_0_1"/>
<dbReference type="AlphaFoldDB" id="D7UD98"/>
<evidence type="ECO:0000313" key="2">
    <source>
        <dbReference type="Proteomes" id="UP000009183"/>
    </source>
</evidence>
<reference evidence="2" key="1">
    <citation type="journal article" date="2007" name="Nature">
        <title>The grapevine genome sequence suggests ancestral hexaploidization in major angiosperm phyla.</title>
        <authorList>
            <consortium name="The French-Italian Public Consortium for Grapevine Genome Characterization."/>
            <person name="Jaillon O."/>
            <person name="Aury J.-M."/>
            <person name="Noel B."/>
            <person name="Policriti A."/>
            <person name="Clepet C."/>
            <person name="Casagrande A."/>
            <person name="Choisne N."/>
            <person name="Aubourg S."/>
            <person name="Vitulo N."/>
            <person name="Jubin C."/>
            <person name="Vezzi A."/>
            <person name="Legeai F."/>
            <person name="Hugueney P."/>
            <person name="Dasilva C."/>
            <person name="Horner D."/>
            <person name="Mica E."/>
            <person name="Jublot D."/>
            <person name="Poulain J."/>
            <person name="Bruyere C."/>
            <person name="Billault A."/>
            <person name="Segurens B."/>
            <person name="Gouyvenoux M."/>
            <person name="Ugarte E."/>
            <person name="Cattonaro F."/>
            <person name="Anthouard V."/>
            <person name="Vico V."/>
            <person name="Del Fabbro C."/>
            <person name="Alaux M."/>
            <person name="Di Gaspero G."/>
            <person name="Dumas V."/>
            <person name="Felice N."/>
            <person name="Paillard S."/>
            <person name="Juman I."/>
            <person name="Moroldo M."/>
            <person name="Scalabrin S."/>
            <person name="Canaguier A."/>
            <person name="Le Clainche I."/>
            <person name="Malacrida G."/>
            <person name="Durand E."/>
            <person name="Pesole G."/>
            <person name="Laucou V."/>
            <person name="Chatelet P."/>
            <person name="Merdinoglu D."/>
            <person name="Delledonne M."/>
            <person name="Pezzotti M."/>
            <person name="Lecharny A."/>
            <person name="Scarpelli C."/>
            <person name="Artiguenave F."/>
            <person name="Pe M.E."/>
            <person name="Valle G."/>
            <person name="Morgante M."/>
            <person name="Caboche M."/>
            <person name="Adam-Blondon A.-F."/>
            <person name="Weissenbach J."/>
            <person name="Quetier F."/>
            <person name="Wincker P."/>
        </authorList>
    </citation>
    <scope>NUCLEOTIDE SEQUENCE [LARGE SCALE GENOMIC DNA]</scope>
    <source>
        <strain evidence="2">cv. Pinot noir / PN40024</strain>
    </source>
</reference>
<dbReference type="EMBL" id="FN596759">
    <property type="protein sequence ID" value="CBI40713.3"/>
    <property type="molecule type" value="Genomic_DNA"/>
</dbReference>
<evidence type="ECO:0000313" key="1">
    <source>
        <dbReference type="EMBL" id="CBI40713.3"/>
    </source>
</evidence>
<keyword evidence="2" id="KW-1185">Reference proteome</keyword>
<dbReference type="InParanoid" id="D7UD98"/>
<name>D7UD98_VITVI</name>